<name>A0A6M3KB50_9ZZZZ</name>
<reference evidence="1" key="1">
    <citation type="submission" date="2020-03" db="EMBL/GenBank/DDBJ databases">
        <title>The deep terrestrial virosphere.</title>
        <authorList>
            <person name="Holmfeldt K."/>
            <person name="Nilsson E."/>
            <person name="Simone D."/>
            <person name="Lopez-Fernandez M."/>
            <person name="Wu X."/>
            <person name="de Brujin I."/>
            <person name="Lundin D."/>
            <person name="Andersson A."/>
            <person name="Bertilsson S."/>
            <person name="Dopson M."/>
        </authorList>
    </citation>
    <scope>NUCLEOTIDE SEQUENCE</scope>
    <source>
        <strain evidence="1">MM415A00943</strain>
    </source>
</reference>
<protein>
    <submittedName>
        <fullName evidence="1">Uncharacterized protein</fullName>
    </submittedName>
</protein>
<dbReference type="EMBL" id="MT142367">
    <property type="protein sequence ID" value="QJA79123.1"/>
    <property type="molecule type" value="Genomic_DNA"/>
</dbReference>
<accession>A0A6M3KB50</accession>
<gene>
    <name evidence="1" type="ORF">MM415A00943_0026</name>
</gene>
<evidence type="ECO:0000313" key="1">
    <source>
        <dbReference type="EMBL" id="QJA79123.1"/>
    </source>
</evidence>
<organism evidence="1">
    <name type="scientific">viral metagenome</name>
    <dbReference type="NCBI Taxonomy" id="1070528"/>
    <lineage>
        <taxon>unclassified sequences</taxon>
        <taxon>metagenomes</taxon>
        <taxon>organismal metagenomes</taxon>
    </lineage>
</organism>
<dbReference type="AlphaFoldDB" id="A0A6M3KB50"/>
<proteinExistence type="predicted"/>
<sequence>MASNIANTFTNHILVLWDFEGQALVVCLNPQAWDDKDLVKQFTLLGTLVHVPK</sequence>